<dbReference type="Proteomes" id="UP000054988">
    <property type="component" value="Unassembled WGS sequence"/>
</dbReference>
<evidence type="ECO:0000259" key="2">
    <source>
        <dbReference type="Pfam" id="PF20151"/>
    </source>
</evidence>
<feature type="transmembrane region" description="Helical" evidence="1">
    <location>
        <begin position="137"/>
        <end position="157"/>
    </location>
</feature>
<evidence type="ECO:0000313" key="4">
    <source>
        <dbReference type="Proteomes" id="UP000054988"/>
    </source>
</evidence>
<feature type="transmembrane region" description="Helical" evidence="1">
    <location>
        <begin position="67"/>
        <end position="89"/>
    </location>
</feature>
<proteinExistence type="predicted"/>
<name>A0A0W0GF30_MONRR</name>
<feature type="transmembrane region" description="Helical" evidence="1">
    <location>
        <begin position="109"/>
        <end position="130"/>
    </location>
</feature>
<accession>A0A0W0GF30</accession>
<reference evidence="3 4" key="1">
    <citation type="submission" date="2015-12" db="EMBL/GenBank/DDBJ databases">
        <title>Draft genome sequence of Moniliophthora roreri, the causal agent of frosty pod rot of cacao.</title>
        <authorList>
            <person name="Aime M.C."/>
            <person name="Diaz-Valderrama J.R."/>
            <person name="Kijpornyongpan T."/>
            <person name="Phillips-Mora W."/>
        </authorList>
    </citation>
    <scope>NUCLEOTIDE SEQUENCE [LARGE SCALE GENOMIC DNA]</scope>
    <source>
        <strain evidence="3 4">MCA 2952</strain>
    </source>
</reference>
<feature type="transmembrane region" description="Helical" evidence="1">
    <location>
        <begin position="222"/>
        <end position="243"/>
    </location>
</feature>
<sequence length="264" mass="29800">MNYPQSGLLPGGAQLTEGNGEPVRTGWDLRASDYCDLCGIVILYWDHILTFPTEVKYLWKRPRFTSAYLFFLNRYFNTFANVIVIFSLFGPRSFLESTECKPLEDLREGIIIVTQVIVMIIMTLRIYAIYGCNKRLLRVLIGILILLLAGAAVATFYEAGEEEIASIRCHTPRDRIRAIQTAGAWEAAFVYDAILFLLACYKAYRTRYEIDVPLLKIVIRDGCLYFGAMSLTNLANILTFYFAGPFMRGGTAGTATSPSPWYLA</sequence>
<protein>
    <recommendedName>
        <fullName evidence="2">DUF6533 domain-containing protein</fullName>
    </recommendedName>
</protein>
<gene>
    <name evidence="3" type="ORF">WG66_247</name>
</gene>
<keyword evidence="1" id="KW-1133">Transmembrane helix</keyword>
<dbReference type="Pfam" id="PF20151">
    <property type="entry name" value="DUF6533"/>
    <property type="match status" value="1"/>
</dbReference>
<dbReference type="AlphaFoldDB" id="A0A0W0GF30"/>
<feature type="domain" description="DUF6533" evidence="2">
    <location>
        <begin position="34"/>
        <end position="76"/>
    </location>
</feature>
<feature type="transmembrane region" description="Helical" evidence="1">
    <location>
        <begin position="182"/>
        <end position="201"/>
    </location>
</feature>
<dbReference type="EMBL" id="LATX01000102">
    <property type="protein sequence ID" value="KTB47172.1"/>
    <property type="molecule type" value="Genomic_DNA"/>
</dbReference>
<keyword evidence="1" id="KW-0812">Transmembrane</keyword>
<organism evidence="3 4">
    <name type="scientific">Moniliophthora roreri</name>
    <name type="common">Frosty pod rot fungus</name>
    <name type="synonym">Monilia roreri</name>
    <dbReference type="NCBI Taxonomy" id="221103"/>
    <lineage>
        <taxon>Eukaryota</taxon>
        <taxon>Fungi</taxon>
        <taxon>Dikarya</taxon>
        <taxon>Basidiomycota</taxon>
        <taxon>Agaricomycotina</taxon>
        <taxon>Agaricomycetes</taxon>
        <taxon>Agaricomycetidae</taxon>
        <taxon>Agaricales</taxon>
        <taxon>Marasmiineae</taxon>
        <taxon>Marasmiaceae</taxon>
        <taxon>Moniliophthora</taxon>
    </lineage>
</organism>
<evidence type="ECO:0000313" key="3">
    <source>
        <dbReference type="EMBL" id="KTB47172.1"/>
    </source>
</evidence>
<dbReference type="InterPro" id="IPR045340">
    <property type="entry name" value="DUF6533"/>
</dbReference>
<comment type="caution">
    <text evidence="3">The sequence shown here is derived from an EMBL/GenBank/DDBJ whole genome shotgun (WGS) entry which is preliminary data.</text>
</comment>
<evidence type="ECO:0000256" key="1">
    <source>
        <dbReference type="SAM" id="Phobius"/>
    </source>
</evidence>
<keyword evidence="1" id="KW-0472">Membrane</keyword>